<keyword evidence="4" id="KW-1185">Reference proteome</keyword>
<accession>A0ABT5T8X4</accession>
<organism evidence="3 4">
    <name type="scientific">Roseinatronobacter alkalisoli</name>
    <dbReference type="NCBI Taxonomy" id="3028235"/>
    <lineage>
        <taxon>Bacteria</taxon>
        <taxon>Pseudomonadati</taxon>
        <taxon>Pseudomonadota</taxon>
        <taxon>Alphaproteobacteria</taxon>
        <taxon>Rhodobacterales</taxon>
        <taxon>Paracoccaceae</taxon>
        <taxon>Roseinatronobacter</taxon>
    </lineage>
</organism>
<dbReference type="PANTHER" id="PTHR34136:SF1">
    <property type="entry name" value="UDP-N-ACETYL-D-MANNOSAMINURONIC ACID TRANSFERASE"/>
    <property type="match status" value="1"/>
</dbReference>
<reference evidence="3" key="1">
    <citation type="submission" date="2023-02" db="EMBL/GenBank/DDBJ databases">
        <title>Description of Roseinatronobacter alkalisoli sp. nov., an alkaliphilic bacerium isolated from soda soil.</title>
        <authorList>
            <person name="Wei W."/>
        </authorList>
    </citation>
    <scope>NUCLEOTIDE SEQUENCE</scope>
    <source>
        <strain evidence="3">HJB301</strain>
    </source>
</reference>
<dbReference type="CDD" id="cd06533">
    <property type="entry name" value="Glyco_transf_WecG_TagA"/>
    <property type="match status" value="1"/>
</dbReference>
<dbReference type="InterPro" id="IPR004629">
    <property type="entry name" value="WecG_TagA_CpsF"/>
</dbReference>
<dbReference type="PANTHER" id="PTHR34136">
    <property type="match status" value="1"/>
</dbReference>
<keyword evidence="2" id="KW-0808">Transferase</keyword>
<evidence type="ECO:0000256" key="1">
    <source>
        <dbReference type="ARBA" id="ARBA00022676"/>
    </source>
</evidence>
<evidence type="ECO:0000313" key="4">
    <source>
        <dbReference type="Proteomes" id="UP001431784"/>
    </source>
</evidence>
<dbReference type="EMBL" id="JAQZSM010000008">
    <property type="protein sequence ID" value="MDD7971575.1"/>
    <property type="molecule type" value="Genomic_DNA"/>
</dbReference>
<gene>
    <name evidence="3" type="ORF">PUT78_10710</name>
</gene>
<evidence type="ECO:0000256" key="2">
    <source>
        <dbReference type="ARBA" id="ARBA00022679"/>
    </source>
</evidence>
<comment type="caution">
    <text evidence="3">The sequence shown here is derived from an EMBL/GenBank/DDBJ whole genome shotgun (WGS) entry which is preliminary data.</text>
</comment>
<protein>
    <submittedName>
        <fullName evidence="3">WecB/TagA/CpsF family glycosyltransferase</fullName>
    </submittedName>
</protein>
<dbReference type="Pfam" id="PF03808">
    <property type="entry name" value="Glyco_tran_WecG"/>
    <property type="match status" value="1"/>
</dbReference>
<name>A0ABT5T8X4_9RHOB</name>
<keyword evidence="1" id="KW-0328">Glycosyltransferase</keyword>
<proteinExistence type="predicted"/>
<sequence length="260" mass="28207">MSQQCHPVRDDGNSTDVLIRLFGLPLLSASEAQAVGALLGRAKCRAAFVNAHCVNVAYRNPAYRRALDSADLLLPDGAGIDLAARWQGARLAANLNGTDLCPLLLAEAARRGLSVFLLGGQAGVAADAANALSRSFPDLRIAGTLDGFAQATPEVAIPTINDSGADILLVAMGVPLQDLWLAQYAPALRPRLVMGVGALFDFLAGRVRRAPRWIRRIRMEWAWRLAMEPRRMFGRYVIGNLVFLWRARRAARLAKTGQDL</sequence>
<dbReference type="NCBIfam" id="TIGR00696">
    <property type="entry name" value="wecG_tagA_cpsF"/>
    <property type="match status" value="1"/>
</dbReference>
<dbReference type="Proteomes" id="UP001431784">
    <property type="component" value="Unassembled WGS sequence"/>
</dbReference>
<evidence type="ECO:0000313" key="3">
    <source>
        <dbReference type="EMBL" id="MDD7971575.1"/>
    </source>
</evidence>